<dbReference type="AlphaFoldDB" id="A0A6B9MDL4"/>
<dbReference type="InterPro" id="IPR005797">
    <property type="entry name" value="Cyt_b/b6_N"/>
</dbReference>
<dbReference type="PROSITE" id="PS51003">
    <property type="entry name" value="CYTB_CTER"/>
    <property type="match status" value="1"/>
</dbReference>
<dbReference type="InterPro" id="IPR048259">
    <property type="entry name" value="Cytochrome_b_N_euk/bac"/>
</dbReference>
<feature type="transmembrane region" description="Helical" evidence="20">
    <location>
        <begin position="229"/>
        <end position="246"/>
    </location>
</feature>
<feature type="transmembrane region" description="Helical" evidence="20">
    <location>
        <begin position="30"/>
        <end position="56"/>
    </location>
</feature>
<dbReference type="GO" id="GO:0008121">
    <property type="term" value="F:quinol-cytochrome-c reductase activity"/>
    <property type="evidence" value="ECO:0007669"/>
    <property type="project" value="InterPro"/>
</dbReference>
<feature type="binding site" description="axial binding residue" evidence="19">
    <location>
        <position position="83"/>
    </location>
    <ligand>
        <name>heme b</name>
        <dbReference type="ChEBI" id="CHEBI:60344"/>
        <label>b562</label>
    </ligand>
    <ligandPart>
        <name>Fe</name>
        <dbReference type="ChEBI" id="CHEBI:18248"/>
    </ligandPart>
</feature>
<keyword evidence="5 20" id="KW-0813">Transport</keyword>
<dbReference type="InterPro" id="IPR027387">
    <property type="entry name" value="Cytb/b6-like_sf"/>
</dbReference>
<geneLocation type="mitochondrion" evidence="23"/>
<feature type="transmembrane region" description="Helical" evidence="20">
    <location>
        <begin position="77"/>
        <end position="98"/>
    </location>
</feature>
<evidence type="ECO:0000256" key="10">
    <source>
        <dbReference type="ARBA" id="ARBA00022792"/>
    </source>
</evidence>
<keyword evidence="6 19" id="KW-0349">Heme</keyword>
<evidence type="ECO:0000313" key="23">
    <source>
        <dbReference type="EMBL" id="QHB77311.1"/>
    </source>
</evidence>
<dbReference type="PROSITE" id="PS51002">
    <property type="entry name" value="CYTB_NTER"/>
    <property type="match status" value="1"/>
</dbReference>
<reference evidence="23" key="2">
    <citation type="journal article" date="2020" name="Mol. Phylogenet. Evol.">
        <title>The phylogeny of the African wood mice (Muridae, Hylomyscus) based on complete mitochondrial genomes and five nuclear genes reveals their evolutionary history and undescribed diversity.</title>
        <authorList>
            <person name="Nicolas V."/>
            <person name="Fabre P.H."/>
            <person name="Bryja J."/>
            <person name="Denys C."/>
            <person name="Verheyen E."/>
            <person name="Missoup A.D."/>
            <person name="Olayemi A."/>
            <person name="Katuala P."/>
            <person name="Dudu A."/>
            <person name="Colyn M."/>
            <person name="Kerbis Peterhans J."/>
            <person name="Demos T."/>
        </authorList>
    </citation>
    <scope>NUCLEOTIDE SEQUENCE</scope>
</reference>
<evidence type="ECO:0000256" key="19">
    <source>
        <dbReference type="PIRSR" id="PIRSR038885-2"/>
    </source>
</evidence>
<evidence type="ECO:0000256" key="7">
    <source>
        <dbReference type="ARBA" id="ARBA00022660"/>
    </source>
</evidence>
<feature type="transmembrane region" description="Helical" evidence="20">
    <location>
        <begin position="145"/>
        <end position="166"/>
    </location>
</feature>
<keyword evidence="12 20" id="KW-1133">Transmembrane helix</keyword>
<feature type="transmembrane region" description="Helical" evidence="20">
    <location>
        <begin position="346"/>
        <end position="372"/>
    </location>
</feature>
<keyword evidence="11 20" id="KW-0249">Electron transport</keyword>
<evidence type="ECO:0000256" key="6">
    <source>
        <dbReference type="ARBA" id="ARBA00022617"/>
    </source>
</evidence>
<keyword evidence="8 20" id="KW-0812">Transmembrane</keyword>
<dbReference type="CDD" id="cd00284">
    <property type="entry name" value="Cytochrome_b_N"/>
    <property type="match status" value="1"/>
</dbReference>
<evidence type="ECO:0000256" key="12">
    <source>
        <dbReference type="ARBA" id="ARBA00022989"/>
    </source>
</evidence>
<evidence type="ECO:0000256" key="5">
    <source>
        <dbReference type="ARBA" id="ARBA00022448"/>
    </source>
</evidence>
<dbReference type="SUPFAM" id="SSF81648">
    <property type="entry name" value="a domain/subunit of cytochrome bc1 complex (Ubiquinol-cytochrome c reductase)"/>
    <property type="match status" value="1"/>
</dbReference>
<dbReference type="GO" id="GO:0046872">
    <property type="term" value="F:metal ion binding"/>
    <property type="evidence" value="ECO:0007669"/>
    <property type="project" value="UniProtKB-UniRule"/>
</dbReference>
<evidence type="ECO:0000256" key="11">
    <source>
        <dbReference type="ARBA" id="ARBA00022982"/>
    </source>
</evidence>
<reference evidence="23" key="1">
    <citation type="submission" date="2019-12" db="EMBL/GenBank/DDBJ databases">
        <authorList>
            <person name="Nicolas V."/>
            <person name="Fabre P.-H."/>
            <person name="Bryja J."/>
            <person name="Denys C."/>
            <person name="Verheyen E."/>
            <person name="Missoup A.-D."/>
            <person name="Ayodeji O."/>
            <person name="Pionus K."/>
            <person name="Akaibe D."/>
            <person name="Marc C."/>
            <person name="Julian K.P."/>
            <person name="Terrence D."/>
        </authorList>
    </citation>
    <scope>NUCLEOTIDE SEQUENCE</scope>
</reference>
<comment type="subunit">
    <text evidence="3">The cytochrome bc1 complex contains 11 subunits: 3 respiratory subunits (MT-CYB, CYC1 and UQCRFS1), 2 core proteins (UQCRC1 and UQCRC2) and 6 low-molecular weight proteins (UQCRH/QCR6, UQCRB/QCR7, UQCRQ/QCR8, UQCR10/QCR9, UQCR11/QCR10 and a cleavage product of UQCRFS1). This cytochrome bc1 complex then forms a dimer.</text>
</comment>
<dbReference type="InterPro" id="IPR036150">
    <property type="entry name" value="Cyt_b/b6_C_sf"/>
</dbReference>
<evidence type="ECO:0000256" key="13">
    <source>
        <dbReference type="ARBA" id="ARBA00023004"/>
    </source>
</evidence>
<evidence type="ECO:0000256" key="16">
    <source>
        <dbReference type="ARBA" id="ARBA00023136"/>
    </source>
</evidence>
<comment type="cofactor">
    <cofactor evidence="19">
        <name>heme</name>
        <dbReference type="ChEBI" id="CHEBI:30413"/>
    </cofactor>
    <text evidence="19">Binds 2 heme groups non-covalently.</text>
</comment>
<organism evidence="23">
    <name type="scientific">Hylomyscus parvus</name>
    <name type="common">Little wood mouse</name>
    <dbReference type="NCBI Taxonomy" id="209855"/>
    <lineage>
        <taxon>Eukaryota</taxon>
        <taxon>Metazoa</taxon>
        <taxon>Chordata</taxon>
        <taxon>Craniata</taxon>
        <taxon>Vertebrata</taxon>
        <taxon>Euteleostomi</taxon>
        <taxon>Mammalia</taxon>
        <taxon>Eutheria</taxon>
        <taxon>Euarchontoglires</taxon>
        <taxon>Glires</taxon>
        <taxon>Rodentia</taxon>
        <taxon>Myomorpha</taxon>
        <taxon>Muroidea</taxon>
        <taxon>Muridae</taxon>
        <taxon>Murinae</taxon>
        <taxon>Hylomyscus</taxon>
    </lineage>
</organism>
<dbReference type="GO" id="GO:0006122">
    <property type="term" value="P:mitochondrial electron transport, ubiquinol to cytochrome c"/>
    <property type="evidence" value="ECO:0007669"/>
    <property type="project" value="TreeGrafter"/>
</dbReference>
<evidence type="ECO:0000256" key="4">
    <source>
        <dbReference type="ARBA" id="ARBA00013531"/>
    </source>
</evidence>
<dbReference type="PANTHER" id="PTHR19271:SF16">
    <property type="entry name" value="CYTOCHROME B"/>
    <property type="match status" value="1"/>
</dbReference>
<dbReference type="Pfam" id="PF00033">
    <property type="entry name" value="Cytochrome_B"/>
    <property type="match status" value="1"/>
</dbReference>
<evidence type="ECO:0000256" key="2">
    <source>
        <dbReference type="ARBA" id="ARBA00004448"/>
    </source>
</evidence>
<evidence type="ECO:0000259" key="22">
    <source>
        <dbReference type="PROSITE" id="PS51003"/>
    </source>
</evidence>
<comment type="cofactor">
    <cofactor evidence="20">
        <name>heme b</name>
        <dbReference type="ChEBI" id="CHEBI:60344"/>
    </cofactor>
    <text evidence="20">Binds 2 heme groups non-covalently.</text>
</comment>
<sequence>MTNIRKTHPLFKIINHSFIDLPAPSNISSWWNFGSLLGICLMIQIITGLFLAMHYTSDTMTAFSSVTHICRDVNYGWLIRYMHANGASMFFICLFLHVGRGMYYGSYTFMETWNIGVVLLFAVMATAFMGYVLPWGQMSFWGATVITNLLSAIPYIGTTLVEWIWGGFSVDKATLTRFFAFHFILPFIITALAVVHLLFLHETGSNNPTGLNSDSDKIPFHPYYTIKDILGVILMILFFMTLVLFFPDLLGDPDNYTPANPLNTPPHIKPEWYFLFAYAILRSIPNKLGGVLALILSIMVLMLLPFLHTSKLRSLMFRPITQTLYWILVADLLVLTWIGGQPVEHPFIIIGQLASISYFSIILIFMPIAGIIEDSLLKWN</sequence>
<dbReference type="GO" id="GO:0045275">
    <property type="term" value="C:respiratory chain complex III"/>
    <property type="evidence" value="ECO:0007669"/>
    <property type="project" value="InterPro"/>
</dbReference>
<feature type="domain" description="Cytochrome b/b6 C-terminal region profile" evidence="22">
    <location>
        <begin position="210"/>
        <end position="380"/>
    </location>
</feature>
<feature type="domain" description="Cytochrome b/b6 N-terminal region profile" evidence="21">
    <location>
        <begin position="1"/>
        <end position="209"/>
    </location>
</feature>
<comment type="similarity">
    <text evidence="17 20">Belongs to the cytochrome b family.</text>
</comment>
<feature type="transmembrane region" description="Helical" evidence="20">
    <location>
        <begin position="178"/>
        <end position="200"/>
    </location>
</feature>
<dbReference type="InterPro" id="IPR016174">
    <property type="entry name" value="Di-haem_cyt_TM"/>
</dbReference>
<evidence type="ECO:0000256" key="3">
    <source>
        <dbReference type="ARBA" id="ARBA00011088"/>
    </source>
</evidence>
<feature type="binding site" evidence="18">
    <location>
        <position position="201"/>
    </location>
    <ligand>
        <name>a ubiquinone</name>
        <dbReference type="ChEBI" id="CHEBI:16389"/>
    </ligand>
</feature>
<evidence type="ECO:0000256" key="1">
    <source>
        <dbReference type="ARBA" id="ARBA00002566"/>
    </source>
</evidence>
<dbReference type="PANTHER" id="PTHR19271">
    <property type="entry name" value="CYTOCHROME B"/>
    <property type="match status" value="1"/>
</dbReference>
<evidence type="ECO:0000256" key="17">
    <source>
        <dbReference type="ARBA" id="ARBA00061233"/>
    </source>
</evidence>
<evidence type="ECO:0000256" key="8">
    <source>
        <dbReference type="ARBA" id="ARBA00022692"/>
    </source>
</evidence>
<dbReference type="EMBL" id="MN845709">
    <property type="protein sequence ID" value="QHB77311.1"/>
    <property type="molecule type" value="Genomic_DNA"/>
</dbReference>
<dbReference type="InterPro" id="IPR005798">
    <property type="entry name" value="Cyt_b/b6_C"/>
</dbReference>
<dbReference type="GO" id="GO:0016491">
    <property type="term" value="F:oxidoreductase activity"/>
    <property type="evidence" value="ECO:0007669"/>
    <property type="project" value="UniProtKB-UniRule"/>
</dbReference>
<evidence type="ECO:0000256" key="20">
    <source>
        <dbReference type="RuleBase" id="RU362117"/>
    </source>
</evidence>
<evidence type="ECO:0000256" key="15">
    <source>
        <dbReference type="ARBA" id="ARBA00023128"/>
    </source>
</evidence>
<evidence type="ECO:0000256" key="14">
    <source>
        <dbReference type="ARBA" id="ARBA00023075"/>
    </source>
</evidence>
<evidence type="ECO:0000256" key="18">
    <source>
        <dbReference type="PIRSR" id="PIRSR038885-1"/>
    </source>
</evidence>
<evidence type="ECO:0000259" key="21">
    <source>
        <dbReference type="PROSITE" id="PS51002"/>
    </source>
</evidence>
<comment type="function">
    <text evidence="1 20">Component of the ubiquinol-cytochrome c reductase complex (complex III or cytochrome b-c1 complex) that is part of the mitochondrial respiratory chain. The b-c1 complex mediates electron transfer from ubiquinol to cytochrome c. Contributes to the generation of a proton gradient across the mitochondrial membrane that is then used for ATP synthesis.</text>
</comment>
<dbReference type="CDD" id="cd00290">
    <property type="entry name" value="cytochrome_b_C"/>
    <property type="match status" value="1"/>
</dbReference>
<dbReference type="PIRSF" id="PIRSF038885">
    <property type="entry name" value="COB"/>
    <property type="match status" value="1"/>
</dbReference>
<keyword evidence="13 19" id="KW-0408">Iron</keyword>
<feature type="transmembrane region" description="Helical" evidence="20">
    <location>
        <begin position="319"/>
        <end position="340"/>
    </location>
</feature>
<comment type="subcellular location">
    <subcellularLocation>
        <location evidence="2">Mitochondrion inner membrane</location>
        <topology evidence="2">Multi-pass membrane protein</topology>
    </subcellularLocation>
</comment>
<protein>
    <recommendedName>
        <fullName evidence="4 20">Cytochrome b</fullName>
    </recommendedName>
</protein>
<feature type="binding site" description="axial binding residue" evidence="19">
    <location>
        <position position="196"/>
    </location>
    <ligand>
        <name>heme b</name>
        <dbReference type="ChEBI" id="CHEBI:60344"/>
        <label>b566</label>
    </ligand>
    <ligandPart>
        <name>Fe</name>
        <dbReference type="ChEBI" id="CHEBI:18248"/>
    </ligandPart>
</feature>
<feature type="binding site" description="axial binding residue" evidence="19">
    <location>
        <position position="97"/>
    </location>
    <ligand>
        <name>heme b</name>
        <dbReference type="ChEBI" id="CHEBI:60344"/>
        <label>b566</label>
    </ligand>
    <ligandPart>
        <name>Fe</name>
        <dbReference type="ChEBI" id="CHEBI:18248"/>
    </ligandPart>
</feature>
<dbReference type="Gene3D" id="1.20.810.10">
    <property type="entry name" value="Cytochrome Bc1 Complex, Chain C"/>
    <property type="match status" value="1"/>
</dbReference>
<dbReference type="GO" id="GO:0005743">
    <property type="term" value="C:mitochondrial inner membrane"/>
    <property type="evidence" value="ECO:0007669"/>
    <property type="project" value="UniProtKB-SubCell"/>
</dbReference>
<keyword evidence="16 20" id="KW-0472">Membrane</keyword>
<feature type="transmembrane region" description="Helical" evidence="20">
    <location>
        <begin position="113"/>
        <end position="133"/>
    </location>
</feature>
<keyword evidence="14" id="KW-0830">Ubiquinone</keyword>
<gene>
    <name evidence="23" type="primary">CYTB</name>
</gene>
<keyword evidence="10" id="KW-0999">Mitochondrion inner membrane</keyword>
<dbReference type="SUPFAM" id="SSF81342">
    <property type="entry name" value="Transmembrane di-heme cytochromes"/>
    <property type="match status" value="1"/>
</dbReference>
<feature type="transmembrane region" description="Helical" evidence="20">
    <location>
        <begin position="288"/>
        <end position="307"/>
    </location>
</feature>
<dbReference type="Pfam" id="PF00032">
    <property type="entry name" value="Cytochrom_B_C"/>
    <property type="match status" value="1"/>
</dbReference>
<name>A0A6B9MDL4_HYLPR</name>
<keyword evidence="15 20" id="KW-0496">Mitochondrion</keyword>
<keyword evidence="9 19" id="KW-0479">Metal-binding</keyword>
<evidence type="ECO:0000256" key="9">
    <source>
        <dbReference type="ARBA" id="ARBA00022723"/>
    </source>
</evidence>
<keyword evidence="7 20" id="KW-0679">Respiratory chain</keyword>
<dbReference type="FunFam" id="1.20.810.10:FF:000002">
    <property type="entry name" value="Cytochrome b"/>
    <property type="match status" value="1"/>
</dbReference>
<feature type="binding site" description="axial binding residue" evidence="19">
    <location>
        <position position="182"/>
    </location>
    <ligand>
        <name>heme b</name>
        <dbReference type="ChEBI" id="CHEBI:60344"/>
        <label>b562</label>
    </ligand>
    <ligandPart>
        <name>Fe</name>
        <dbReference type="ChEBI" id="CHEBI:18248"/>
    </ligandPart>
</feature>
<accession>A0A6B9MDL4</accession>
<dbReference type="InterPro" id="IPR030689">
    <property type="entry name" value="Cytochrome_b"/>
</dbReference>
<proteinExistence type="inferred from homology"/>
<dbReference type="InterPro" id="IPR048260">
    <property type="entry name" value="Cytochrome_b_C_euk/bac"/>
</dbReference>